<protein>
    <submittedName>
        <fullName evidence="1">Uncharacterized protein</fullName>
    </submittedName>
</protein>
<comment type="caution">
    <text evidence="1">The sequence shown here is derived from an EMBL/GenBank/DDBJ whole genome shotgun (WGS) entry which is preliminary data.</text>
</comment>
<sequence>PPRRGNASFGCAALPFGNSPLVQLHFLKCTCPYEIVVCNDVFETLSISYQNLLFLNLIYPKEHNKTL</sequence>
<organism evidence="1 2">
    <name type="scientific">Paenibacillus ehimensis</name>
    <dbReference type="NCBI Taxonomy" id="79264"/>
    <lineage>
        <taxon>Bacteria</taxon>
        <taxon>Bacillati</taxon>
        <taxon>Bacillota</taxon>
        <taxon>Bacilli</taxon>
        <taxon>Bacillales</taxon>
        <taxon>Paenibacillaceae</taxon>
        <taxon>Paenibacillus</taxon>
    </lineage>
</organism>
<keyword evidence="2" id="KW-1185">Reference proteome</keyword>
<evidence type="ECO:0000313" key="2">
    <source>
        <dbReference type="Proteomes" id="UP001168883"/>
    </source>
</evidence>
<dbReference type="Proteomes" id="UP001168883">
    <property type="component" value="Unassembled WGS sequence"/>
</dbReference>
<dbReference type="EMBL" id="JAUMKJ010000025">
    <property type="protein sequence ID" value="MDO3679236.1"/>
    <property type="molecule type" value="Genomic_DNA"/>
</dbReference>
<evidence type="ECO:0000313" key="1">
    <source>
        <dbReference type="EMBL" id="MDO3679236.1"/>
    </source>
</evidence>
<proteinExistence type="predicted"/>
<gene>
    <name evidence="1" type="ORF">Q3C12_19690</name>
</gene>
<reference evidence="1" key="1">
    <citation type="submission" date="2023-07" db="EMBL/GenBank/DDBJ databases">
        <authorList>
            <person name="Aktuganov G."/>
            <person name="Boyko T."/>
            <person name="Delegan Y."/>
            <person name="Galimzianova N."/>
            <person name="Gilvanova E."/>
            <person name="Korobov V."/>
            <person name="Kuzmina L."/>
            <person name="Melentiev A."/>
            <person name="Milman P."/>
            <person name="Ryabova A."/>
            <person name="Stupak E."/>
            <person name="Yasakov T."/>
            <person name="Zharikova N."/>
            <person name="Zhurenko E."/>
        </authorList>
    </citation>
    <scope>NUCLEOTIDE SEQUENCE</scope>
    <source>
        <strain evidence="1">IB-739</strain>
    </source>
</reference>
<name>A0ABT8VE16_9BACL</name>
<dbReference type="RefSeq" id="WP_302879464.1">
    <property type="nucleotide sequence ID" value="NZ_JAUMKJ010000025.1"/>
</dbReference>
<feature type="non-terminal residue" evidence="1">
    <location>
        <position position="1"/>
    </location>
</feature>
<accession>A0ABT8VE16</accession>